<sequence>MLTRLVPRLDVKKTALFVCDMQEKFSKTNKFFTEVTQTAKRVIDTANILDIPIIVTEHYPKGLGPTVPELGLGEKVTRHPKTQFSMCIPEVVQSLEGKESVILVGLEAHVCILHTTYALIERGIDVNVVVDAVTARTLVDRKYGFKQLEQVGAVLTTSECVILRLVKDAAHPNFKEIQKIITPGIPDSSLMDIVMASRVISRLTPKNSALFVCDLQERFRNVIQFFPGITQTAKRMVDAAKILQMPIIVTEQYPKGLGHTIPDLGLQDIEKFEKTKFSMCLPELDGALKNSENIILVGIEAHVCVLQTTLDLLERGKNVHVVVDAVSSRSLPDRKYAFKQMDRAGAVLTTSECVLLGLLRDASHPKFKEIQKLILDPAPDVGLISKM</sequence>
<dbReference type="OMA" id="GHEAHAC"/>
<evidence type="ECO:0000313" key="5">
    <source>
        <dbReference type="Proteomes" id="UP000268014"/>
    </source>
</evidence>
<name>A0A0N4W6I8_HAEPC</name>
<organism evidence="6">
    <name type="scientific">Haemonchus placei</name>
    <name type="common">Barber's pole worm</name>
    <dbReference type="NCBI Taxonomy" id="6290"/>
    <lineage>
        <taxon>Eukaryota</taxon>
        <taxon>Metazoa</taxon>
        <taxon>Ecdysozoa</taxon>
        <taxon>Nematoda</taxon>
        <taxon>Chromadorea</taxon>
        <taxon>Rhabditida</taxon>
        <taxon>Rhabditina</taxon>
        <taxon>Rhabditomorpha</taxon>
        <taxon>Strongyloidea</taxon>
        <taxon>Trichostrongylidae</taxon>
        <taxon>Haemonchus</taxon>
    </lineage>
</organism>
<evidence type="ECO:0000313" key="4">
    <source>
        <dbReference type="EMBL" id="VDO26691.1"/>
    </source>
</evidence>
<feature type="domain" description="Isochorismatase-like" evidence="3">
    <location>
        <begin position="208"/>
        <end position="352"/>
    </location>
</feature>
<dbReference type="EMBL" id="UZAF01016371">
    <property type="protein sequence ID" value="VDO26691.1"/>
    <property type="molecule type" value="Genomic_DNA"/>
</dbReference>
<keyword evidence="5" id="KW-1185">Reference proteome</keyword>
<dbReference type="OrthoDB" id="269496at2759"/>
<accession>A0A0N4W6I8</accession>
<dbReference type="Gene3D" id="3.40.50.850">
    <property type="entry name" value="Isochorismatase-like"/>
    <property type="match status" value="2"/>
</dbReference>
<reference evidence="6" key="1">
    <citation type="submission" date="2017-02" db="UniProtKB">
        <authorList>
            <consortium name="WormBaseParasite"/>
        </authorList>
    </citation>
    <scope>IDENTIFICATION</scope>
</reference>
<dbReference type="STRING" id="6290.A0A0N4W6I8"/>
<dbReference type="WBParaSite" id="HPLM_0000566901-mRNA-1">
    <property type="protein sequence ID" value="HPLM_0000566901-mRNA-1"/>
    <property type="gene ID" value="HPLM_0000566901"/>
</dbReference>
<dbReference type="SUPFAM" id="SSF52499">
    <property type="entry name" value="Isochorismatase-like hydrolases"/>
    <property type="match status" value="2"/>
</dbReference>
<proteinExistence type="inferred from homology"/>
<dbReference type="Pfam" id="PF00857">
    <property type="entry name" value="Isochorismatase"/>
    <property type="match status" value="2"/>
</dbReference>
<feature type="domain" description="Isochorismatase-like" evidence="3">
    <location>
        <begin position="14"/>
        <end position="159"/>
    </location>
</feature>
<dbReference type="CDD" id="cd01012">
    <property type="entry name" value="YcaC_related"/>
    <property type="match status" value="1"/>
</dbReference>
<evidence type="ECO:0000256" key="1">
    <source>
        <dbReference type="ARBA" id="ARBA00006336"/>
    </source>
</evidence>
<dbReference type="AlphaFoldDB" id="A0A0N4W6I8"/>
<gene>
    <name evidence="4" type="ORF">HPLM_LOCUS5661</name>
</gene>
<dbReference type="FunFam" id="3.40.50.850:FF:000001">
    <property type="entry name" value="Isochorismatase domain-containing protein 1"/>
    <property type="match status" value="2"/>
</dbReference>
<dbReference type="PANTHER" id="PTHR14119:SF17">
    <property type="entry name" value="ISOCHORISMATASE DOMAIN-CONTAINING PROTEIN 1"/>
    <property type="match status" value="1"/>
</dbReference>
<dbReference type="InterPro" id="IPR036380">
    <property type="entry name" value="Isochorismatase-like_sf"/>
</dbReference>
<evidence type="ECO:0000256" key="2">
    <source>
        <dbReference type="ARBA" id="ARBA00040688"/>
    </source>
</evidence>
<protein>
    <recommendedName>
        <fullName evidence="2">Isochorismatase domain-containing protein 1</fullName>
    </recommendedName>
</protein>
<comment type="similarity">
    <text evidence="1">Belongs to the isochorismatase family.</text>
</comment>
<reference evidence="4 5" key="2">
    <citation type="submission" date="2018-11" db="EMBL/GenBank/DDBJ databases">
        <authorList>
            <consortium name="Pathogen Informatics"/>
        </authorList>
    </citation>
    <scope>NUCLEOTIDE SEQUENCE [LARGE SCALE GENOMIC DNA]</scope>
    <source>
        <strain evidence="4 5">MHpl1</strain>
    </source>
</reference>
<dbReference type="InterPro" id="IPR000868">
    <property type="entry name" value="Isochorismatase-like_dom"/>
</dbReference>
<evidence type="ECO:0000259" key="3">
    <source>
        <dbReference type="Pfam" id="PF00857"/>
    </source>
</evidence>
<evidence type="ECO:0000313" key="6">
    <source>
        <dbReference type="WBParaSite" id="HPLM_0000566901-mRNA-1"/>
    </source>
</evidence>
<dbReference type="InterPro" id="IPR050993">
    <property type="entry name" value="Isochorismatase_domain"/>
</dbReference>
<dbReference type="PANTHER" id="PTHR14119">
    <property type="entry name" value="HYDROLASE"/>
    <property type="match status" value="1"/>
</dbReference>
<dbReference type="Proteomes" id="UP000268014">
    <property type="component" value="Unassembled WGS sequence"/>
</dbReference>